<dbReference type="EMBL" id="AFYH01240878">
    <property type="status" value="NOT_ANNOTATED_CDS"/>
    <property type="molecule type" value="Genomic_DNA"/>
</dbReference>
<dbReference type="AlphaFoldDB" id="H3A147"/>
<dbReference type="Bgee" id="ENSLACG00000003012">
    <property type="expression patterns" value="Expressed in post-anal tail muscle and 1 other cell type or tissue"/>
</dbReference>
<dbReference type="PANTHER" id="PTHR44656:SF6">
    <property type="entry name" value="DEHYDROGENASE_REDUCTASE SDR FAMILY MEMBER 12-LIKE"/>
    <property type="match status" value="1"/>
</dbReference>
<evidence type="ECO:0000313" key="1">
    <source>
        <dbReference type="Ensembl" id="ENSLACP00000003368.1"/>
    </source>
</evidence>
<dbReference type="Proteomes" id="UP000008672">
    <property type="component" value="Unassembled WGS sequence"/>
</dbReference>
<reference evidence="2" key="1">
    <citation type="submission" date="2011-08" db="EMBL/GenBank/DDBJ databases">
        <title>The draft genome of Latimeria chalumnae.</title>
        <authorList>
            <person name="Di Palma F."/>
            <person name="Alfoldi J."/>
            <person name="Johnson J."/>
            <person name="Berlin A."/>
            <person name="Gnerre S."/>
            <person name="Jaffe D."/>
            <person name="MacCallum I."/>
            <person name="Young S."/>
            <person name="Walker B.J."/>
            <person name="Lander E."/>
            <person name="Lindblad-Toh K."/>
        </authorList>
    </citation>
    <scope>NUCLEOTIDE SEQUENCE [LARGE SCALE GENOMIC DNA]</scope>
    <source>
        <strain evidence="2">Wild caught</strain>
    </source>
</reference>
<dbReference type="Gene3D" id="3.40.50.720">
    <property type="entry name" value="NAD(P)-binding Rossmann-like Domain"/>
    <property type="match status" value="1"/>
</dbReference>
<dbReference type="InParanoid" id="H3A147"/>
<dbReference type="InterPro" id="IPR036291">
    <property type="entry name" value="NAD(P)-bd_dom_sf"/>
</dbReference>
<dbReference type="eggNOG" id="KOG1208">
    <property type="taxonomic scope" value="Eukaryota"/>
</dbReference>
<protein>
    <submittedName>
        <fullName evidence="1">Dehydrogenase/reductase 12-like a</fullName>
    </submittedName>
</protein>
<organism evidence="1 2">
    <name type="scientific">Latimeria chalumnae</name>
    <name type="common">Coelacanth</name>
    <dbReference type="NCBI Taxonomy" id="7897"/>
    <lineage>
        <taxon>Eukaryota</taxon>
        <taxon>Metazoa</taxon>
        <taxon>Chordata</taxon>
        <taxon>Craniata</taxon>
        <taxon>Vertebrata</taxon>
        <taxon>Euteleostomi</taxon>
        <taxon>Coelacanthiformes</taxon>
        <taxon>Coelacanthidae</taxon>
        <taxon>Latimeria</taxon>
    </lineage>
</organism>
<evidence type="ECO:0000313" key="2">
    <source>
        <dbReference type="Proteomes" id="UP000008672"/>
    </source>
</evidence>
<accession>H3A147</accession>
<reference evidence="1" key="3">
    <citation type="submission" date="2025-09" db="UniProtKB">
        <authorList>
            <consortium name="Ensembl"/>
        </authorList>
    </citation>
    <scope>IDENTIFICATION</scope>
</reference>
<dbReference type="STRING" id="7897.ENSLACP00000003368"/>
<dbReference type="InterPro" id="IPR002347">
    <property type="entry name" value="SDR_fam"/>
</dbReference>
<dbReference type="PANTHER" id="PTHR44656">
    <property type="entry name" value="DEHYDROGENASE/REDUCTASE SDR FAMILY MEMBER 12"/>
    <property type="match status" value="1"/>
</dbReference>
<dbReference type="PRINTS" id="PR00081">
    <property type="entry name" value="GDHRDH"/>
</dbReference>
<dbReference type="Pfam" id="PF00106">
    <property type="entry name" value="adh_short"/>
    <property type="match status" value="1"/>
</dbReference>
<sequence length="317" mass="35675">KMSHYRNTAWFFFKGIREYTRGDYLKAFKLEIKSIAFISSSANNSKISRTGANSGTGKVIALEIAKRGGAVHMVCRDQKSTEEIQAEIVKETGNEKVFVHILDLSEARKIWDFSERFRKDHETLNVLINNAGCMINQRGCTAEGMEMNFATNTLSTYILTTSLIPLLEKSEDPRVITVSSGGMLLYLQSEKGHFDGTMVYAQTQCQQVVMTEQWSQTHKTIHFSVMHTGWVDTPGVRSAMSNFYSSVQDKLRTPEQGADTVVWLAVSGAAVKQPSGLFFQDRKTVSTHLPLAWTRSSSEEQTFMKKLEKLANSFKPQ</sequence>
<dbReference type="EMBL" id="AFYH01240879">
    <property type="status" value="NOT_ANNOTATED_CDS"/>
    <property type="molecule type" value="Genomic_DNA"/>
</dbReference>
<name>H3A147_LATCH</name>
<dbReference type="Ensembl" id="ENSLACT00000003398.1">
    <property type="protein sequence ID" value="ENSLACP00000003368.1"/>
    <property type="gene ID" value="ENSLACG00000003012.1"/>
</dbReference>
<dbReference type="InterPro" id="IPR052992">
    <property type="entry name" value="SDR_member_12"/>
</dbReference>
<dbReference type="SUPFAM" id="SSF51735">
    <property type="entry name" value="NAD(P)-binding Rossmann-fold domains"/>
    <property type="match status" value="1"/>
</dbReference>
<reference evidence="1" key="2">
    <citation type="submission" date="2025-08" db="UniProtKB">
        <authorList>
            <consortium name="Ensembl"/>
        </authorList>
    </citation>
    <scope>IDENTIFICATION</scope>
</reference>
<dbReference type="GeneTree" id="ENSGT00940000165979"/>
<dbReference type="OMA" id="RNTAWFF"/>
<keyword evidence="2" id="KW-1185">Reference proteome</keyword>
<proteinExistence type="predicted"/>